<name>A0A6J4NQJ4_9ACTN</name>
<evidence type="ECO:0000313" key="1">
    <source>
        <dbReference type="EMBL" id="CAA9392022.1"/>
    </source>
</evidence>
<dbReference type="EMBL" id="CADCUT010000043">
    <property type="protein sequence ID" value="CAA9392022.1"/>
    <property type="molecule type" value="Genomic_DNA"/>
</dbReference>
<proteinExistence type="predicted"/>
<dbReference type="AlphaFoldDB" id="A0A6J4NQJ4"/>
<organism evidence="1">
    <name type="scientific">uncultured Rubrobacteraceae bacterium</name>
    <dbReference type="NCBI Taxonomy" id="349277"/>
    <lineage>
        <taxon>Bacteria</taxon>
        <taxon>Bacillati</taxon>
        <taxon>Actinomycetota</taxon>
        <taxon>Rubrobacteria</taxon>
        <taxon>Rubrobacterales</taxon>
        <taxon>Rubrobacteraceae</taxon>
        <taxon>environmental samples</taxon>
    </lineage>
</organism>
<sequence length="38" mass="4023">MGLLFDPGVLLDIISAYLNTRDKSEVGVLIFVAQAATA</sequence>
<protein>
    <submittedName>
        <fullName evidence="1">Uncharacterized protein</fullName>
    </submittedName>
</protein>
<gene>
    <name evidence="1" type="ORF">AVDCRST_MAG03-679</name>
</gene>
<reference evidence="1" key="1">
    <citation type="submission" date="2020-02" db="EMBL/GenBank/DDBJ databases">
        <authorList>
            <person name="Meier V. D."/>
        </authorList>
    </citation>
    <scope>NUCLEOTIDE SEQUENCE</scope>
    <source>
        <strain evidence="1">AVDCRST_MAG03</strain>
    </source>
</reference>
<accession>A0A6J4NQJ4</accession>